<dbReference type="Proteomes" id="UP000312102">
    <property type="component" value="Chromosome"/>
</dbReference>
<organism evidence="1 2">
    <name type="scientific">Candidatus Methylopumilus rimovensis</name>
    <dbReference type="NCBI Taxonomy" id="2588535"/>
    <lineage>
        <taxon>Bacteria</taxon>
        <taxon>Pseudomonadati</taxon>
        <taxon>Pseudomonadota</taxon>
        <taxon>Betaproteobacteria</taxon>
        <taxon>Nitrosomonadales</taxon>
        <taxon>Methylophilaceae</taxon>
        <taxon>Candidatus Methylopumilus</taxon>
    </lineage>
</organism>
<keyword evidence="2" id="KW-1185">Reference proteome</keyword>
<evidence type="ECO:0000313" key="2">
    <source>
        <dbReference type="Proteomes" id="UP000312102"/>
    </source>
</evidence>
<dbReference type="KEGG" id="mrk:FIT61_01445"/>
<protein>
    <submittedName>
        <fullName evidence="1">DUF721 domain-containing protein</fullName>
    </submittedName>
</protein>
<accession>A0AAE6FSW9</accession>
<dbReference type="AlphaFoldDB" id="A0AAE6FSW9"/>
<reference evidence="1 2" key="1">
    <citation type="journal article" date="2019" name="ISME J.">
        <title>Evolution in action: habitat transition from sediment to the pelagial leads to genome streamlining in Methylophilaceae.</title>
        <authorList>
            <person name="Salcher M."/>
            <person name="Schaefle D."/>
            <person name="Kaspar M."/>
            <person name="Neuenschwander S.M."/>
            <person name="Ghai R."/>
        </authorList>
    </citation>
    <scope>NUCLEOTIDE SEQUENCE [LARGE SCALE GENOMIC DNA]</scope>
    <source>
        <strain evidence="1 2">MMS-RI-1</strain>
    </source>
</reference>
<dbReference type="EMBL" id="CP040986">
    <property type="protein sequence ID" value="QDD13148.1"/>
    <property type="molecule type" value="Genomic_DNA"/>
</dbReference>
<gene>
    <name evidence="1" type="ORF">FIT61_01445</name>
</gene>
<proteinExistence type="predicted"/>
<dbReference type="RefSeq" id="WP_139882778.1">
    <property type="nucleotide sequence ID" value="NZ_CP040986.1"/>
</dbReference>
<dbReference type="Pfam" id="PF05258">
    <property type="entry name" value="DciA"/>
    <property type="match status" value="1"/>
</dbReference>
<name>A0AAE6FSW9_9PROT</name>
<sequence>MKPVNKLLESEVFSLIREKNRSISSYQKLWSIKAPTKLVPLSHIGGIRDDILTVYVENSGIASKLKFIESSLLKELNEGIQKEIPYANPIKSLKIKLMIKNSKVMPPRSKSFPAQAKSAFENLLSSLEDSPLRHRLIKLIKHHANSD</sequence>
<dbReference type="InterPro" id="IPR007922">
    <property type="entry name" value="DciA-like"/>
</dbReference>
<evidence type="ECO:0000313" key="1">
    <source>
        <dbReference type="EMBL" id="QDD13148.1"/>
    </source>
</evidence>